<sequence>MKFVAAITVSKRFCVLRQCRQLFAERCQCIGGLDGARLAGQKWPAHFRETLKVGNHGFEQLIQQAVEGLRRFCFGQERFDVFKLALETRGEFADRFFATGSPRRYSGAATTLDGLYHTAGILQLASDNLVEPLGRLVDQQQVNALALQLVVVVQTAGVNQGDITLAVLGSVHPMLWRPEAKVESARILERLAGK</sequence>
<gene>
    <name evidence="1" type="ORF">IPK02_04055</name>
</gene>
<comment type="caution">
    <text evidence="1">The sequence shown here is derived from an EMBL/GenBank/DDBJ whole genome shotgun (WGS) entry which is preliminary data.</text>
</comment>
<reference evidence="1 2" key="1">
    <citation type="submission" date="2020-10" db="EMBL/GenBank/DDBJ databases">
        <title>Connecting structure to function with the recovery of over 1000 high-quality activated sludge metagenome-assembled genomes encoding full-length rRNA genes using long-read sequencing.</title>
        <authorList>
            <person name="Singleton C.M."/>
            <person name="Petriglieri F."/>
            <person name="Kristensen J.M."/>
            <person name="Kirkegaard R.H."/>
            <person name="Michaelsen T.Y."/>
            <person name="Andersen M.H."/>
            <person name="Karst S.M."/>
            <person name="Dueholm M.S."/>
            <person name="Nielsen P.H."/>
            <person name="Albertsen M."/>
        </authorList>
    </citation>
    <scope>NUCLEOTIDE SEQUENCE [LARGE SCALE GENOMIC DNA]</scope>
    <source>
        <strain evidence="1">Fred_18-Q3-R57-64_BAT3C.720</strain>
    </source>
</reference>
<evidence type="ECO:0000313" key="1">
    <source>
        <dbReference type="EMBL" id="MBK7953208.1"/>
    </source>
</evidence>
<proteinExistence type="predicted"/>
<organism evidence="1 2">
    <name type="scientific">Candidatus Accumulibacter affinis</name>
    <dbReference type="NCBI Taxonomy" id="2954384"/>
    <lineage>
        <taxon>Bacteria</taxon>
        <taxon>Pseudomonadati</taxon>
        <taxon>Pseudomonadota</taxon>
        <taxon>Betaproteobacteria</taxon>
        <taxon>Candidatus Accumulibacter</taxon>
    </lineage>
</organism>
<accession>A0A935T942</accession>
<dbReference type="AlphaFoldDB" id="A0A935T942"/>
<protein>
    <submittedName>
        <fullName evidence="1">Uncharacterized protein</fullName>
    </submittedName>
</protein>
<name>A0A935T942_9PROT</name>
<evidence type="ECO:0000313" key="2">
    <source>
        <dbReference type="Proteomes" id="UP000706151"/>
    </source>
</evidence>
<dbReference type="Proteomes" id="UP000706151">
    <property type="component" value="Unassembled WGS sequence"/>
</dbReference>
<dbReference type="EMBL" id="JADJOT010000003">
    <property type="protein sequence ID" value="MBK7953208.1"/>
    <property type="molecule type" value="Genomic_DNA"/>
</dbReference>